<sequence length="273" mass="30188">MASERDKPAQLPKWFNDTRRKEISTSGNVIFCILRLLDLPLQYHLLHSTLGTGIVRKLGGTAIAPGSGTTLNTTVLGLSLYHSLIWTLAVGAAAKQIYWCLFICDNAFEPGFSTTIAVYNTLLNTINTLLSLWAFSSNYSGAATRIELLISAPHVSSIPVGVALYATGIIVEWWCEIQRKRFKQDPANKGRLYANGLFGLARNINYGGYTIWRVGYSIICAGLPWGLGVGMFLFGDFANRAVPYLETYLGEKYGDQFEQVKKKVPYALLPGLY</sequence>
<proteinExistence type="predicted"/>
<dbReference type="GeneID" id="95978123"/>
<keyword evidence="1" id="KW-1133">Transmembrane helix</keyword>
<organism evidence="2 3">
    <name type="scientific">Neodothiora populina</name>
    <dbReference type="NCBI Taxonomy" id="2781224"/>
    <lineage>
        <taxon>Eukaryota</taxon>
        <taxon>Fungi</taxon>
        <taxon>Dikarya</taxon>
        <taxon>Ascomycota</taxon>
        <taxon>Pezizomycotina</taxon>
        <taxon>Dothideomycetes</taxon>
        <taxon>Dothideomycetidae</taxon>
        <taxon>Dothideales</taxon>
        <taxon>Dothioraceae</taxon>
        <taxon>Neodothiora</taxon>
    </lineage>
</organism>
<dbReference type="InterPro" id="IPR010721">
    <property type="entry name" value="UstE-like"/>
</dbReference>
<evidence type="ECO:0000313" key="3">
    <source>
        <dbReference type="Proteomes" id="UP001562354"/>
    </source>
</evidence>
<protein>
    <recommendedName>
        <fullName evidence="4">Steroid 5-alpha reductase C-terminal domain-containing protein</fullName>
    </recommendedName>
</protein>
<name>A0ABR3PPY5_9PEZI</name>
<feature type="transmembrane region" description="Helical" evidence="1">
    <location>
        <begin position="84"/>
        <end position="104"/>
    </location>
</feature>
<comment type="caution">
    <text evidence="2">The sequence shown here is derived from an EMBL/GenBank/DDBJ whole genome shotgun (WGS) entry which is preliminary data.</text>
</comment>
<keyword evidence="3" id="KW-1185">Reference proteome</keyword>
<feature type="transmembrane region" description="Helical" evidence="1">
    <location>
        <begin position="155"/>
        <end position="175"/>
    </location>
</feature>
<dbReference type="Gene3D" id="1.20.120.1630">
    <property type="match status" value="1"/>
</dbReference>
<keyword evidence="1" id="KW-0472">Membrane</keyword>
<dbReference type="PROSITE" id="PS50244">
    <property type="entry name" value="S5A_REDUCTASE"/>
    <property type="match status" value="1"/>
</dbReference>
<keyword evidence="1" id="KW-0812">Transmembrane</keyword>
<dbReference type="Proteomes" id="UP001562354">
    <property type="component" value="Unassembled WGS sequence"/>
</dbReference>
<dbReference type="EMBL" id="JBFMKM010000002">
    <property type="protein sequence ID" value="KAL1311482.1"/>
    <property type="molecule type" value="Genomic_DNA"/>
</dbReference>
<feature type="transmembrane region" description="Helical" evidence="1">
    <location>
        <begin position="116"/>
        <end position="135"/>
    </location>
</feature>
<gene>
    <name evidence="2" type="ORF">AAFC00_004423</name>
</gene>
<evidence type="ECO:0000256" key="1">
    <source>
        <dbReference type="SAM" id="Phobius"/>
    </source>
</evidence>
<evidence type="ECO:0000313" key="2">
    <source>
        <dbReference type="EMBL" id="KAL1311482.1"/>
    </source>
</evidence>
<reference evidence="2 3" key="1">
    <citation type="submission" date="2024-07" db="EMBL/GenBank/DDBJ databases">
        <title>Draft sequence of the Neodothiora populina.</title>
        <authorList>
            <person name="Drown D.D."/>
            <person name="Schuette U.S."/>
            <person name="Buechlein A.B."/>
            <person name="Rusch D.R."/>
            <person name="Winton L.W."/>
            <person name="Adams G.A."/>
        </authorList>
    </citation>
    <scope>NUCLEOTIDE SEQUENCE [LARGE SCALE GENOMIC DNA]</scope>
    <source>
        <strain evidence="2 3">CPC 39397</strain>
    </source>
</reference>
<accession>A0ABR3PPY5</accession>
<evidence type="ECO:0008006" key="4">
    <source>
        <dbReference type="Google" id="ProtNLM"/>
    </source>
</evidence>
<dbReference type="RefSeq" id="XP_069204331.1">
    <property type="nucleotide sequence ID" value="XM_069344064.1"/>
</dbReference>
<dbReference type="Pfam" id="PF06966">
    <property type="entry name" value="DUF1295"/>
    <property type="match status" value="1"/>
</dbReference>